<keyword evidence="1" id="KW-0812">Transmembrane</keyword>
<keyword evidence="1" id="KW-1133">Transmembrane helix</keyword>
<evidence type="ECO:0000313" key="3">
    <source>
        <dbReference type="Proteomes" id="UP000178089"/>
    </source>
</evidence>
<evidence type="ECO:0000313" key="2">
    <source>
        <dbReference type="EMBL" id="OHA29000.1"/>
    </source>
</evidence>
<dbReference type="AlphaFoldDB" id="A0A1G2MYP1"/>
<evidence type="ECO:0000256" key="1">
    <source>
        <dbReference type="SAM" id="Phobius"/>
    </source>
</evidence>
<protein>
    <submittedName>
        <fullName evidence="2">Uncharacterized protein</fullName>
    </submittedName>
</protein>
<name>A0A1G2MYP1_9BACT</name>
<gene>
    <name evidence="2" type="ORF">A3F51_01915</name>
</gene>
<organism evidence="2 3">
    <name type="scientific">Candidatus Taylorbacteria bacterium RIFCSPHIGHO2_12_FULL_45_16</name>
    <dbReference type="NCBI Taxonomy" id="1802315"/>
    <lineage>
        <taxon>Bacteria</taxon>
        <taxon>Candidatus Tayloriibacteriota</taxon>
    </lineage>
</organism>
<reference evidence="2 3" key="1">
    <citation type="journal article" date="2016" name="Nat. Commun.">
        <title>Thousands of microbial genomes shed light on interconnected biogeochemical processes in an aquifer system.</title>
        <authorList>
            <person name="Anantharaman K."/>
            <person name="Brown C.T."/>
            <person name="Hug L.A."/>
            <person name="Sharon I."/>
            <person name="Castelle C.J."/>
            <person name="Probst A.J."/>
            <person name="Thomas B.C."/>
            <person name="Singh A."/>
            <person name="Wilkins M.J."/>
            <person name="Karaoz U."/>
            <person name="Brodie E.L."/>
            <person name="Williams K.H."/>
            <person name="Hubbard S.S."/>
            <person name="Banfield J.F."/>
        </authorList>
    </citation>
    <scope>NUCLEOTIDE SEQUENCE [LARGE SCALE GENOMIC DNA]</scope>
</reference>
<dbReference type="Proteomes" id="UP000178089">
    <property type="component" value="Unassembled WGS sequence"/>
</dbReference>
<keyword evidence="1" id="KW-0472">Membrane</keyword>
<dbReference type="EMBL" id="MHRT01000006">
    <property type="protein sequence ID" value="OHA29000.1"/>
    <property type="molecule type" value="Genomic_DNA"/>
</dbReference>
<accession>A0A1G2MYP1</accession>
<comment type="caution">
    <text evidence="2">The sequence shown here is derived from an EMBL/GenBank/DDBJ whole genome shotgun (WGS) entry which is preliminary data.</text>
</comment>
<sequence length="80" mass="9107">MDYVQTQCPQSYLENEDWSKASGSVLKVKGITMKIEHFVMRSIAPLRNPWVAWSILIGSIALSMFFTLVDPAPVRHWLGL</sequence>
<proteinExistence type="predicted"/>
<feature type="transmembrane region" description="Helical" evidence="1">
    <location>
        <begin position="50"/>
        <end position="69"/>
    </location>
</feature>